<dbReference type="RefSeq" id="WP_074373344.1">
    <property type="nucleotide sequence ID" value="NZ_AP024907.1"/>
</dbReference>
<dbReference type="EMBL" id="FSSB01000016">
    <property type="protein sequence ID" value="SIO94828.1"/>
    <property type="molecule type" value="Genomic_DNA"/>
</dbReference>
<dbReference type="AlphaFoldDB" id="A0A1N6M5V8"/>
<evidence type="ECO:0000313" key="2">
    <source>
        <dbReference type="Proteomes" id="UP000184774"/>
    </source>
</evidence>
<sequence>MSKECDVVPINIERAQNNKTLADQIVQAVQDSNGEQAKVRSIELKASEVVIRGAVISVNLD</sequence>
<dbReference type="Proteomes" id="UP000184774">
    <property type="component" value="Unassembled WGS sequence"/>
</dbReference>
<organism evidence="1 2">
    <name type="scientific">Vibrio spartinae</name>
    <dbReference type="NCBI Taxonomy" id="1918945"/>
    <lineage>
        <taxon>Bacteria</taxon>
        <taxon>Pseudomonadati</taxon>
        <taxon>Pseudomonadota</taxon>
        <taxon>Gammaproteobacteria</taxon>
        <taxon>Vibrionales</taxon>
        <taxon>Vibrionaceae</taxon>
        <taxon>Vibrio</taxon>
    </lineage>
</organism>
<gene>
    <name evidence="1" type="ORF">VSP9026_02558</name>
</gene>
<evidence type="ECO:0000313" key="1">
    <source>
        <dbReference type="EMBL" id="SIO94828.1"/>
    </source>
</evidence>
<proteinExistence type="predicted"/>
<protein>
    <submittedName>
        <fullName evidence="1">Uncharacterized protein</fullName>
    </submittedName>
</protein>
<accession>A0A1N6M5V8</accession>
<reference evidence="1 2" key="1">
    <citation type="submission" date="2016-12" db="EMBL/GenBank/DDBJ databases">
        <authorList>
            <person name="Song W.-J."/>
            <person name="Kurnit D.M."/>
        </authorList>
    </citation>
    <scope>NUCLEOTIDE SEQUENCE [LARGE SCALE GENOMIC DNA]</scope>
    <source>
        <strain evidence="1 2">CECT 9026</strain>
    </source>
</reference>
<name>A0A1N6M5V8_9VIBR</name>